<feature type="chain" id="PRO_5046156312" evidence="1">
    <location>
        <begin position="21"/>
        <end position="128"/>
    </location>
</feature>
<reference evidence="2 3" key="1">
    <citation type="submission" date="2023-08" db="EMBL/GenBank/DDBJ databases">
        <authorList>
            <person name="Joshi A."/>
            <person name="Thite S."/>
        </authorList>
    </citation>
    <scope>NUCLEOTIDE SEQUENCE [LARGE SCALE GENOMIC DNA]</scope>
    <source>
        <strain evidence="2 3">AC40</strain>
    </source>
</reference>
<protein>
    <submittedName>
        <fullName evidence="2">DUF4920 domain-containing protein</fullName>
    </submittedName>
</protein>
<dbReference type="RefSeq" id="WP_305893280.1">
    <property type="nucleotide sequence ID" value="NZ_JAUZVZ010000008.1"/>
</dbReference>
<name>A0ABT9GYS9_9GAMM</name>
<evidence type="ECO:0000313" key="2">
    <source>
        <dbReference type="EMBL" id="MDP4536019.1"/>
    </source>
</evidence>
<organism evidence="2 3">
    <name type="scientific">Alkalimonas collagenimarina</name>
    <dbReference type="NCBI Taxonomy" id="400390"/>
    <lineage>
        <taxon>Bacteria</taxon>
        <taxon>Pseudomonadati</taxon>
        <taxon>Pseudomonadota</taxon>
        <taxon>Gammaproteobacteria</taxon>
        <taxon>Alkalimonas</taxon>
    </lineage>
</organism>
<dbReference type="Pfam" id="PF16267">
    <property type="entry name" value="DUF4920"/>
    <property type="match status" value="1"/>
</dbReference>
<proteinExistence type="predicted"/>
<evidence type="ECO:0000313" key="3">
    <source>
        <dbReference type="Proteomes" id="UP001231616"/>
    </source>
</evidence>
<comment type="caution">
    <text evidence="2">The sequence shown here is derived from an EMBL/GenBank/DDBJ whole genome shotgun (WGS) entry which is preliminary data.</text>
</comment>
<evidence type="ECO:0000256" key="1">
    <source>
        <dbReference type="SAM" id="SignalP"/>
    </source>
</evidence>
<gene>
    <name evidence="2" type="ORF">Q3O60_07465</name>
</gene>
<dbReference type="Proteomes" id="UP001231616">
    <property type="component" value="Unassembled WGS sequence"/>
</dbReference>
<dbReference type="InterPro" id="IPR032577">
    <property type="entry name" value="DUF4920"/>
</dbReference>
<accession>A0ABT9GYS9</accession>
<feature type="signal peptide" evidence="1">
    <location>
        <begin position="1"/>
        <end position="20"/>
    </location>
</feature>
<sequence>MNKLFITLVAAGCLLSSVQAAQIHFGDEVKQEQLVALSSILAAPEQYLEQEVTVQGTITAVCEKMHCWMRFATKDNEPAFRLKVRDGDMVFPLSAKGKTAYATGVLQPWPGSEEVRYQLVPSAVMIEP</sequence>
<keyword evidence="3" id="KW-1185">Reference proteome</keyword>
<keyword evidence="1" id="KW-0732">Signal</keyword>
<dbReference type="EMBL" id="JAUZVZ010000008">
    <property type="protein sequence ID" value="MDP4536019.1"/>
    <property type="molecule type" value="Genomic_DNA"/>
</dbReference>